<evidence type="ECO:0000313" key="1">
    <source>
        <dbReference type="EMBL" id="GFH52283.1"/>
    </source>
</evidence>
<dbReference type="EMBL" id="BLLK01000045">
    <property type="protein sequence ID" value="GFH52283.1"/>
    <property type="molecule type" value="Genomic_DNA"/>
</dbReference>
<comment type="caution">
    <text evidence="1">The sequence shown here is derived from an EMBL/GenBank/DDBJ whole genome shotgun (WGS) entry which is preliminary data.</text>
</comment>
<keyword evidence="2" id="KW-1185">Reference proteome</keyword>
<proteinExistence type="predicted"/>
<accession>A0AAD3CUC5</accession>
<evidence type="ECO:0000313" key="2">
    <source>
        <dbReference type="Proteomes" id="UP001054902"/>
    </source>
</evidence>
<sequence length="468" mass="53678">MRQSIYLASKARSLALNVHFKHPDLGMKDYEILSRATAFLLSVDPPNPNEDHKTSPYSHLKEVKRRREDLLRNENYIPEPAGGPPRHAKDLGWLEFCPGTFRPLVHVVAASHVLSPWMWKNYYPQPWLEHVTQDHVRYSLDVYDFENRDDKKKNEPLATFGVNPYPIHHPEKMDLALVHLKSEEAALKQMESLGVESLHLTDIEAVFDKNDEVSFEGFEITEDHYEAMEKMNDEFEKVKEKSQSDDDTRVFVPYNIRGNLIFASQDRFLAKTATPLPEGVCGGPVLDKDNRVCGIVEGIVPVDHPEKEMAGAASFIPYFRLRHFVDYAEQHMLEKIVPKQLYDKVVDLKSGKALNEKNQSHNISGDTKLTKNQEEGMTMDRAYEEMVEVIRQTHSPEQVEAIIGTVEREREEVLELLDKEGGDVDEVIAMVRAKTREKQRQILLDLEKGKDIEDIEEAEFSESGKGSK</sequence>
<name>A0AAD3CUC5_9STRA</name>
<dbReference type="SUPFAM" id="SSF50494">
    <property type="entry name" value="Trypsin-like serine proteases"/>
    <property type="match status" value="1"/>
</dbReference>
<dbReference type="Proteomes" id="UP001054902">
    <property type="component" value="Unassembled WGS sequence"/>
</dbReference>
<organism evidence="1 2">
    <name type="scientific">Chaetoceros tenuissimus</name>
    <dbReference type="NCBI Taxonomy" id="426638"/>
    <lineage>
        <taxon>Eukaryota</taxon>
        <taxon>Sar</taxon>
        <taxon>Stramenopiles</taxon>
        <taxon>Ochrophyta</taxon>
        <taxon>Bacillariophyta</taxon>
        <taxon>Coscinodiscophyceae</taxon>
        <taxon>Chaetocerotophycidae</taxon>
        <taxon>Chaetocerotales</taxon>
        <taxon>Chaetocerotaceae</taxon>
        <taxon>Chaetoceros</taxon>
    </lineage>
</organism>
<reference evidence="1 2" key="1">
    <citation type="journal article" date="2021" name="Sci. Rep.">
        <title>The genome of the diatom Chaetoceros tenuissimus carries an ancient integrated fragment of an extant virus.</title>
        <authorList>
            <person name="Hongo Y."/>
            <person name="Kimura K."/>
            <person name="Takaki Y."/>
            <person name="Yoshida Y."/>
            <person name="Baba S."/>
            <person name="Kobayashi G."/>
            <person name="Nagasaki K."/>
            <person name="Hano T."/>
            <person name="Tomaru Y."/>
        </authorList>
    </citation>
    <scope>NUCLEOTIDE SEQUENCE [LARGE SCALE GENOMIC DNA]</scope>
    <source>
        <strain evidence="1 2">NIES-3715</strain>
    </source>
</reference>
<dbReference type="AlphaFoldDB" id="A0AAD3CUC5"/>
<gene>
    <name evidence="1" type="ORF">CTEN210_08759</name>
</gene>
<dbReference type="InterPro" id="IPR009003">
    <property type="entry name" value="Peptidase_S1_PA"/>
</dbReference>
<protein>
    <submittedName>
        <fullName evidence="1">Uncharacterized protein</fullName>
    </submittedName>
</protein>